<evidence type="ECO:0000259" key="5">
    <source>
        <dbReference type="PROSITE" id="PS50893"/>
    </source>
</evidence>
<dbReference type="RefSeq" id="WP_151151418.1">
    <property type="nucleotide sequence ID" value="NZ_WAIE01000005.1"/>
</dbReference>
<dbReference type="Pfam" id="PF00005">
    <property type="entry name" value="ABC_tran"/>
    <property type="match status" value="1"/>
</dbReference>
<dbReference type="AlphaFoldDB" id="A0A6N6MZX3"/>
<name>A0A6N6MZX3_9BACT</name>
<organism evidence="6 7">
    <name type="scientific">Pseudodesulfovibrio senegalensis</name>
    <dbReference type="NCBI Taxonomy" id="1721087"/>
    <lineage>
        <taxon>Bacteria</taxon>
        <taxon>Pseudomonadati</taxon>
        <taxon>Thermodesulfobacteriota</taxon>
        <taxon>Desulfovibrionia</taxon>
        <taxon>Desulfovibrionales</taxon>
        <taxon>Desulfovibrionaceae</taxon>
    </lineage>
</organism>
<dbReference type="Gene3D" id="3.40.50.300">
    <property type="entry name" value="P-loop containing nucleotide triphosphate hydrolases"/>
    <property type="match status" value="1"/>
</dbReference>
<comment type="similarity">
    <text evidence="1">Belongs to the ABC transporter superfamily.</text>
</comment>
<keyword evidence="3" id="KW-0547">Nucleotide-binding</keyword>
<dbReference type="InterPro" id="IPR050095">
    <property type="entry name" value="ECF_ABC_transporter_ATP-bd"/>
</dbReference>
<dbReference type="InterPro" id="IPR015856">
    <property type="entry name" value="ABC_transpr_CbiO/EcfA_su"/>
</dbReference>
<gene>
    <name evidence="6" type="ORF">F8A88_12075</name>
</gene>
<dbReference type="PROSITE" id="PS50893">
    <property type="entry name" value="ABC_TRANSPORTER_2"/>
    <property type="match status" value="1"/>
</dbReference>
<comment type="caution">
    <text evidence="6">The sequence shown here is derived from an EMBL/GenBank/DDBJ whole genome shotgun (WGS) entry which is preliminary data.</text>
</comment>
<evidence type="ECO:0000256" key="2">
    <source>
        <dbReference type="ARBA" id="ARBA00022448"/>
    </source>
</evidence>
<keyword evidence="2" id="KW-0813">Transport</keyword>
<dbReference type="PANTHER" id="PTHR43553">
    <property type="entry name" value="HEAVY METAL TRANSPORTER"/>
    <property type="match status" value="1"/>
</dbReference>
<dbReference type="InterPro" id="IPR003439">
    <property type="entry name" value="ABC_transporter-like_ATP-bd"/>
</dbReference>
<dbReference type="PROSITE" id="PS00211">
    <property type="entry name" value="ABC_TRANSPORTER_1"/>
    <property type="match status" value="1"/>
</dbReference>
<evidence type="ECO:0000256" key="4">
    <source>
        <dbReference type="ARBA" id="ARBA00022840"/>
    </source>
</evidence>
<dbReference type="GO" id="GO:0042626">
    <property type="term" value="F:ATPase-coupled transmembrane transporter activity"/>
    <property type="evidence" value="ECO:0007669"/>
    <property type="project" value="TreeGrafter"/>
</dbReference>
<keyword evidence="7" id="KW-1185">Reference proteome</keyword>
<dbReference type="InterPro" id="IPR017871">
    <property type="entry name" value="ABC_transporter-like_CS"/>
</dbReference>
<dbReference type="SMART" id="SM00382">
    <property type="entry name" value="AAA"/>
    <property type="match status" value="1"/>
</dbReference>
<evidence type="ECO:0000313" key="7">
    <source>
        <dbReference type="Proteomes" id="UP000438699"/>
    </source>
</evidence>
<feature type="domain" description="ABC transporter" evidence="5">
    <location>
        <begin position="7"/>
        <end position="238"/>
    </location>
</feature>
<dbReference type="EMBL" id="WAIE01000005">
    <property type="protein sequence ID" value="KAB1441163.1"/>
    <property type="molecule type" value="Genomic_DNA"/>
</dbReference>
<dbReference type="InterPro" id="IPR027417">
    <property type="entry name" value="P-loop_NTPase"/>
</dbReference>
<protein>
    <submittedName>
        <fullName evidence="6">ABC transporter ATP-binding protein</fullName>
    </submittedName>
</protein>
<proteinExistence type="inferred from homology"/>
<dbReference type="InterPro" id="IPR003593">
    <property type="entry name" value="AAA+_ATPase"/>
</dbReference>
<accession>A0A6N6MZX3</accession>
<dbReference type="SUPFAM" id="SSF52540">
    <property type="entry name" value="P-loop containing nucleoside triphosphate hydrolases"/>
    <property type="match status" value="1"/>
</dbReference>
<dbReference type="GO" id="GO:0005524">
    <property type="term" value="F:ATP binding"/>
    <property type="evidence" value="ECO:0007669"/>
    <property type="project" value="UniProtKB-KW"/>
</dbReference>
<evidence type="ECO:0000256" key="3">
    <source>
        <dbReference type="ARBA" id="ARBA00022741"/>
    </source>
</evidence>
<dbReference type="PANTHER" id="PTHR43553:SF24">
    <property type="entry name" value="ENERGY-COUPLING FACTOR TRANSPORTER ATP-BINDING PROTEIN ECFA1"/>
    <property type="match status" value="1"/>
</dbReference>
<dbReference type="GO" id="GO:0043190">
    <property type="term" value="C:ATP-binding cassette (ABC) transporter complex"/>
    <property type="evidence" value="ECO:0007669"/>
    <property type="project" value="TreeGrafter"/>
</dbReference>
<dbReference type="CDD" id="cd03225">
    <property type="entry name" value="ABC_cobalt_CbiO_domain1"/>
    <property type="match status" value="1"/>
</dbReference>
<evidence type="ECO:0000256" key="1">
    <source>
        <dbReference type="ARBA" id="ARBA00005417"/>
    </source>
</evidence>
<reference evidence="6 7" key="1">
    <citation type="journal article" date="2017" name="Int. J. Syst. Evol. Microbiol.">
        <title>Desulfovibrio senegalensis sp. nov., a mesophilic sulfate reducer isolated from marine sediment.</title>
        <authorList>
            <person name="Thioye A."/>
            <person name="Gam Z.B.A."/>
            <person name="Mbengue M."/>
            <person name="Cayol J.L."/>
            <person name="Joseph-Bartoli M."/>
            <person name="Toure-Kane C."/>
            <person name="Labat M."/>
        </authorList>
    </citation>
    <scope>NUCLEOTIDE SEQUENCE [LARGE SCALE GENOMIC DNA]</scope>
    <source>
        <strain evidence="6 7">DSM 101509</strain>
    </source>
</reference>
<dbReference type="GO" id="GO:0016887">
    <property type="term" value="F:ATP hydrolysis activity"/>
    <property type="evidence" value="ECO:0007669"/>
    <property type="project" value="InterPro"/>
</dbReference>
<sequence length="240" mass="26500">MIKDPLISMHGLHYAYPEEPPVLQGVDFSLTAEDRLGLMGPNGAGKTTFLHVLMGLLKPTRGTVKLFGSEPKTAQELREARLKIGFLFQNSDDQLFSPTVLDDVAFGPLNQGLSRNEALERATATLQSIGLHGYEQRVPYRLSGGEKKLVALATILAMRPKVLILDEPTTGLSPESRHRLMHIINDLNIPRLVVSHDADFLSHTTDAILAMRKGTIRPGQLKPHTHMHVHVEGDIPHEHG</sequence>
<keyword evidence="4 6" id="KW-0067">ATP-binding</keyword>
<dbReference type="Proteomes" id="UP000438699">
    <property type="component" value="Unassembled WGS sequence"/>
</dbReference>
<evidence type="ECO:0000313" key="6">
    <source>
        <dbReference type="EMBL" id="KAB1441163.1"/>
    </source>
</evidence>
<dbReference type="OrthoDB" id="9809450at2"/>